<dbReference type="OrthoDB" id="4220319at2759"/>
<keyword evidence="3" id="KW-1185">Reference proteome</keyword>
<gene>
    <name evidence="2" type="ORF">ASPZODRAFT_128401</name>
</gene>
<dbReference type="PANTHER" id="PTHR42090:SF1">
    <property type="match status" value="1"/>
</dbReference>
<evidence type="ECO:0000256" key="1">
    <source>
        <dbReference type="SAM" id="MobiDB-lite"/>
    </source>
</evidence>
<dbReference type="RefSeq" id="XP_022584363.1">
    <property type="nucleotide sequence ID" value="XM_022722015.1"/>
</dbReference>
<dbReference type="GeneID" id="34608480"/>
<name>A0A1L9SRV3_9EURO</name>
<protein>
    <submittedName>
        <fullName evidence="2">Uncharacterized protein</fullName>
    </submittedName>
</protein>
<sequence length="172" mass="19342">MEQVTLDNALSIQQKYNKLDIYIYIYTMRKFSSITPRSMLAITHTETYLARQALHPEHSENSQSGTDDEVAHHLSSYDPSTTAPEREVQAMEDECRAENATTLCSPLAVSPGNREVSQTLDVMVGGAVQGAAKLGPSARGWTRKHKEVQIRASKGSWFERYEKYVCGREEKT</sequence>
<reference evidence="3" key="1">
    <citation type="journal article" date="2017" name="Genome Biol.">
        <title>Comparative genomics reveals high biological diversity and specific adaptations in the industrially and medically important fungal genus Aspergillus.</title>
        <authorList>
            <person name="de Vries R.P."/>
            <person name="Riley R."/>
            <person name="Wiebenga A."/>
            <person name="Aguilar-Osorio G."/>
            <person name="Amillis S."/>
            <person name="Uchima C.A."/>
            <person name="Anderluh G."/>
            <person name="Asadollahi M."/>
            <person name="Askin M."/>
            <person name="Barry K."/>
            <person name="Battaglia E."/>
            <person name="Bayram O."/>
            <person name="Benocci T."/>
            <person name="Braus-Stromeyer S.A."/>
            <person name="Caldana C."/>
            <person name="Canovas D."/>
            <person name="Cerqueira G.C."/>
            <person name="Chen F."/>
            <person name="Chen W."/>
            <person name="Choi C."/>
            <person name="Clum A."/>
            <person name="Dos Santos R.A."/>
            <person name="Damasio A.R."/>
            <person name="Diallinas G."/>
            <person name="Emri T."/>
            <person name="Fekete E."/>
            <person name="Flipphi M."/>
            <person name="Freyberg S."/>
            <person name="Gallo A."/>
            <person name="Gournas C."/>
            <person name="Habgood R."/>
            <person name="Hainaut M."/>
            <person name="Harispe M.L."/>
            <person name="Henrissat B."/>
            <person name="Hilden K.S."/>
            <person name="Hope R."/>
            <person name="Hossain A."/>
            <person name="Karabika E."/>
            <person name="Karaffa L."/>
            <person name="Karanyi Z."/>
            <person name="Krasevec N."/>
            <person name="Kuo A."/>
            <person name="Kusch H."/>
            <person name="LaButti K."/>
            <person name="Lagendijk E.L."/>
            <person name="Lapidus A."/>
            <person name="Levasseur A."/>
            <person name="Lindquist E."/>
            <person name="Lipzen A."/>
            <person name="Logrieco A.F."/>
            <person name="MacCabe A."/>
            <person name="Maekelae M.R."/>
            <person name="Malavazi I."/>
            <person name="Melin P."/>
            <person name="Meyer V."/>
            <person name="Mielnichuk N."/>
            <person name="Miskei M."/>
            <person name="Molnar A.P."/>
            <person name="Mule G."/>
            <person name="Ngan C.Y."/>
            <person name="Orejas M."/>
            <person name="Orosz E."/>
            <person name="Ouedraogo J.P."/>
            <person name="Overkamp K.M."/>
            <person name="Park H.-S."/>
            <person name="Perrone G."/>
            <person name="Piumi F."/>
            <person name="Punt P.J."/>
            <person name="Ram A.F."/>
            <person name="Ramon A."/>
            <person name="Rauscher S."/>
            <person name="Record E."/>
            <person name="Riano-Pachon D.M."/>
            <person name="Robert V."/>
            <person name="Roehrig J."/>
            <person name="Ruller R."/>
            <person name="Salamov A."/>
            <person name="Salih N.S."/>
            <person name="Samson R.A."/>
            <person name="Sandor E."/>
            <person name="Sanguinetti M."/>
            <person name="Schuetze T."/>
            <person name="Sepcic K."/>
            <person name="Shelest E."/>
            <person name="Sherlock G."/>
            <person name="Sophianopoulou V."/>
            <person name="Squina F.M."/>
            <person name="Sun H."/>
            <person name="Susca A."/>
            <person name="Todd R.B."/>
            <person name="Tsang A."/>
            <person name="Unkles S.E."/>
            <person name="van de Wiele N."/>
            <person name="van Rossen-Uffink D."/>
            <person name="Oliveira J.V."/>
            <person name="Vesth T.C."/>
            <person name="Visser J."/>
            <person name="Yu J.-H."/>
            <person name="Zhou M."/>
            <person name="Andersen M.R."/>
            <person name="Archer D.B."/>
            <person name="Baker S.E."/>
            <person name="Benoit I."/>
            <person name="Brakhage A.A."/>
            <person name="Braus G.H."/>
            <person name="Fischer R."/>
            <person name="Frisvad J.C."/>
            <person name="Goldman G.H."/>
            <person name="Houbraken J."/>
            <person name="Oakley B."/>
            <person name="Pocsi I."/>
            <person name="Scazzocchio C."/>
            <person name="Seiboth B."/>
            <person name="vanKuyk P.A."/>
            <person name="Wortman J."/>
            <person name="Dyer P.S."/>
            <person name="Grigoriev I.V."/>
        </authorList>
    </citation>
    <scope>NUCLEOTIDE SEQUENCE [LARGE SCALE GENOMIC DNA]</scope>
    <source>
        <strain evidence="3">CBS 506.65</strain>
    </source>
</reference>
<dbReference type="Proteomes" id="UP000184188">
    <property type="component" value="Unassembled WGS sequence"/>
</dbReference>
<organism evidence="2 3">
    <name type="scientific">Penicilliopsis zonata CBS 506.65</name>
    <dbReference type="NCBI Taxonomy" id="1073090"/>
    <lineage>
        <taxon>Eukaryota</taxon>
        <taxon>Fungi</taxon>
        <taxon>Dikarya</taxon>
        <taxon>Ascomycota</taxon>
        <taxon>Pezizomycotina</taxon>
        <taxon>Eurotiomycetes</taxon>
        <taxon>Eurotiomycetidae</taxon>
        <taxon>Eurotiales</taxon>
        <taxon>Aspergillaceae</taxon>
        <taxon>Penicilliopsis</taxon>
    </lineage>
</organism>
<dbReference type="AlphaFoldDB" id="A0A1L9SRV3"/>
<evidence type="ECO:0000313" key="2">
    <source>
        <dbReference type="EMBL" id="OJJ49853.1"/>
    </source>
</evidence>
<feature type="region of interest" description="Disordered" evidence="1">
    <location>
        <begin position="55"/>
        <end position="95"/>
    </location>
</feature>
<dbReference type="VEuPathDB" id="FungiDB:ASPZODRAFT_128401"/>
<proteinExistence type="predicted"/>
<evidence type="ECO:0000313" key="3">
    <source>
        <dbReference type="Proteomes" id="UP000184188"/>
    </source>
</evidence>
<dbReference type="PANTHER" id="PTHR42090">
    <property type="match status" value="1"/>
</dbReference>
<dbReference type="STRING" id="1073090.A0A1L9SRV3"/>
<dbReference type="EMBL" id="KV878337">
    <property type="protein sequence ID" value="OJJ49853.1"/>
    <property type="molecule type" value="Genomic_DNA"/>
</dbReference>
<feature type="compositionally biased region" description="Basic and acidic residues" evidence="1">
    <location>
        <begin position="84"/>
        <end position="95"/>
    </location>
</feature>
<accession>A0A1L9SRV3</accession>